<gene>
    <name evidence="10" type="primary">rarD</name>
    <name evidence="10" type="ORF">JWV37_07530</name>
</gene>
<feature type="transmembrane region" description="Helical" evidence="8">
    <location>
        <begin position="234"/>
        <end position="254"/>
    </location>
</feature>
<proteinExistence type="inferred from homology"/>
<evidence type="ECO:0000256" key="7">
    <source>
        <dbReference type="ARBA" id="ARBA00023136"/>
    </source>
</evidence>
<comment type="similarity">
    <text evidence="2">Belongs to the EamA transporter family.</text>
</comment>
<evidence type="ECO:0000256" key="1">
    <source>
        <dbReference type="ARBA" id="ARBA00004651"/>
    </source>
</evidence>
<feature type="transmembrane region" description="Helical" evidence="8">
    <location>
        <begin position="95"/>
        <end position="112"/>
    </location>
</feature>
<evidence type="ECO:0000256" key="8">
    <source>
        <dbReference type="SAM" id="Phobius"/>
    </source>
</evidence>
<feature type="transmembrane region" description="Helical" evidence="8">
    <location>
        <begin position="142"/>
        <end position="158"/>
    </location>
</feature>
<comment type="caution">
    <text evidence="10">The sequence shown here is derived from an EMBL/GenBank/DDBJ whole genome shotgun (WGS) entry which is preliminary data.</text>
</comment>
<feature type="transmembrane region" description="Helical" evidence="8">
    <location>
        <begin position="260"/>
        <end position="281"/>
    </location>
</feature>
<dbReference type="SUPFAM" id="SSF103481">
    <property type="entry name" value="Multidrug resistance efflux transporter EmrE"/>
    <property type="match status" value="1"/>
</dbReference>
<evidence type="ECO:0000256" key="2">
    <source>
        <dbReference type="ARBA" id="ARBA00007362"/>
    </source>
</evidence>
<evidence type="ECO:0000256" key="6">
    <source>
        <dbReference type="ARBA" id="ARBA00022989"/>
    </source>
</evidence>
<reference evidence="10" key="2">
    <citation type="submission" date="2021-02" db="EMBL/GenBank/DDBJ databases">
        <authorList>
            <person name="Merkel A.Y."/>
        </authorList>
    </citation>
    <scope>NUCLEOTIDE SEQUENCE</scope>
    <source>
        <strain evidence="10">T05b</strain>
    </source>
</reference>
<dbReference type="InterPro" id="IPR000620">
    <property type="entry name" value="EamA_dom"/>
</dbReference>
<evidence type="ECO:0000313" key="10">
    <source>
        <dbReference type="EMBL" id="MBN2964626.1"/>
    </source>
</evidence>
<keyword evidence="7 8" id="KW-0472">Membrane</keyword>
<keyword evidence="11" id="KW-1185">Reference proteome</keyword>
<dbReference type="InterPro" id="IPR037185">
    <property type="entry name" value="EmrE-like"/>
</dbReference>
<comment type="subcellular location">
    <subcellularLocation>
        <location evidence="1">Cell membrane</location>
        <topology evidence="1">Multi-pass membrane protein</topology>
    </subcellularLocation>
</comment>
<name>A0ABS2WSM7_9BACT</name>
<evidence type="ECO:0000313" key="11">
    <source>
        <dbReference type="Proteomes" id="UP000703590"/>
    </source>
</evidence>
<dbReference type="Proteomes" id="UP000703590">
    <property type="component" value="Unassembled WGS sequence"/>
</dbReference>
<dbReference type="PANTHER" id="PTHR22911:SF137">
    <property type="entry name" value="SOLUTE CARRIER FAMILY 35 MEMBER G2-RELATED"/>
    <property type="match status" value="1"/>
</dbReference>
<evidence type="ECO:0000256" key="5">
    <source>
        <dbReference type="ARBA" id="ARBA00022692"/>
    </source>
</evidence>
<feature type="transmembrane region" description="Helical" evidence="8">
    <location>
        <begin position="34"/>
        <end position="51"/>
    </location>
</feature>
<protein>
    <submittedName>
        <fullName evidence="10">EamA family transporter RarD</fullName>
    </submittedName>
</protein>
<keyword evidence="3" id="KW-0813">Transport</keyword>
<feature type="transmembrane region" description="Helical" evidence="8">
    <location>
        <begin position="63"/>
        <end position="83"/>
    </location>
</feature>
<evidence type="ECO:0000259" key="9">
    <source>
        <dbReference type="Pfam" id="PF00892"/>
    </source>
</evidence>
<feature type="transmembrane region" description="Helical" evidence="8">
    <location>
        <begin position="119"/>
        <end position="136"/>
    </location>
</feature>
<dbReference type="PANTHER" id="PTHR22911">
    <property type="entry name" value="ACYL-MALONYL CONDENSING ENZYME-RELATED"/>
    <property type="match status" value="1"/>
</dbReference>
<keyword evidence="4" id="KW-1003">Cell membrane</keyword>
<evidence type="ECO:0000256" key="4">
    <source>
        <dbReference type="ARBA" id="ARBA00022475"/>
    </source>
</evidence>
<organism evidence="10 11">
    <name type="scientific">Sulfurospirillum tamanense</name>
    <dbReference type="NCBI Taxonomy" id="2813362"/>
    <lineage>
        <taxon>Bacteria</taxon>
        <taxon>Pseudomonadati</taxon>
        <taxon>Campylobacterota</taxon>
        <taxon>Epsilonproteobacteria</taxon>
        <taxon>Campylobacterales</taxon>
        <taxon>Sulfurospirillaceae</taxon>
        <taxon>Sulfurospirillum</taxon>
    </lineage>
</organism>
<feature type="transmembrane region" description="Helical" evidence="8">
    <location>
        <begin position="170"/>
        <end position="192"/>
    </location>
</feature>
<reference evidence="10" key="1">
    <citation type="submission" date="2021-02" db="EMBL/GenBank/DDBJ databases">
        <title>Sulfurospirillum tamanensis sp. nov.</title>
        <authorList>
            <person name="Frolova A."/>
            <person name="Merkel A."/>
            <person name="Slobodkin A."/>
        </authorList>
    </citation>
    <scope>NUCLEOTIDE SEQUENCE</scope>
    <source>
        <strain evidence="10">T05b</strain>
    </source>
</reference>
<feature type="transmembrane region" description="Helical" evidence="8">
    <location>
        <begin position="204"/>
        <end position="222"/>
    </location>
</feature>
<dbReference type="Pfam" id="PF00892">
    <property type="entry name" value="EamA"/>
    <property type="match status" value="1"/>
</dbReference>
<keyword evidence="6 8" id="KW-1133">Transmembrane helix</keyword>
<dbReference type="InterPro" id="IPR004626">
    <property type="entry name" value="RarD"/>
</dbReference>
<sequence>MFYALSAFTLWGLAPIYFKTLGTLPPGEILLHRIVWSVVFLFLLLAFKRQLRTISRVLLNKKILMMLMVSSCLIATNWLIFIWAINNNMLIEASLGYYINPLINILFGFLFLKETPTKMQGIGIGLVFCAVGFEIYTLGSLPAVALALAFLFAFYGLVRKKVHVPSLPGLYIETLLLFPLALLYWGYLIFQANSAFSFSFDTPITWLLLLAGPVTVAPLLAFTSAASRLRLSTIGYFQYLAPSINLLLAVFVYNEPLLQGKIITFSLIWMALLLVSIESYARKK</sequence>
<accession>A0ABS2WSM7</accession>
<dbReference type="NCBIfam" id="TIGR00688">
    <property type="entry name" value="rarD"/>
    <property type="match status" value="1"/>
</dbReference>
<feature type="domain" description="EamA" evidence="9">
    <location>
        <begin position="2"/>
        <end position="131"/>
    </location>
</feature>
<dbReference type="EMBL" id="JAFHKK010000014">
    <property type="protein sequence ID" value="MBN2964626.1"/>
    <property type="molecule type" value="Genomic_DNA"/>
</dbReference>
<evidence type="ECO:0000256" key="3">
    <source>
        <dbReference type="ARBA" id="ARBA00022448"/>
    </source>
</evidence>
<keyword evidence="5 8" id="KW-0812">Transmembrane</keyword>